<accession>A0ABD3A9M0</accession>
<proteinExistence type="predicted"/>
<feature type="domain" description="C2H2-type" evidence="1">
    <location>
        <begin position="166"/>
        <end position="188"/>
    </location>
</feature>
<gene>
    <name evidence="2" type="ORF">ACH5RR_007756</name>
</gene>
<evidence type="ECO:0000313" key="2">
    <source>
        <dbReference type="EMBL" id="KAL3528434.1"/>
    </source>
</evidence>
<dbReference type="Proteomes" id="UP001630127">
    <property type="component" value="Unassembled WGS sequence"/>
</dbReference>
<dbReference type="Gene3D" id="3.30.160.60">
    <property type="entry name" value="Classic Zinc Finger"/>
    <property type="match status" value="3"/>
</dbReference>
<dbReference type="Pfam" id="PF12874">
    <property type="entry name" value="zf-met"/>
    <property type="match status" value="3"/>
</dbReference>
<dbReference type="PANTHER" id="PTHR47487">
    <property type="entry name" value="OS06G0651300 PROTEIN-RELATED"/>
    <property type="match status" value="1"/>
</dbReference>
<dbReference type="EMBL" id="JBJUIK010000004">
    <property type="protein sequence ID" value="KAL3528434.1"/>
    <property type="molecule type" value="Genomic_DNA"/>
</dbReference>
<dbReference type="AlphaFoldDB" id="A0ABD3A9M0"/>
<dbReference type="InterPro" id="IPR036236">
    <property type="entry name" value="Znf_C2H2_sf"/>
</dbReference>
<comment type="caution">
    <text evidence="2">The sequence shown here is derived from an EMBL/GenBank/DDBJ whole genome shotgun (WGS) entry which is preliminary data.</text>
</comment>
<reference evidence="2 3" key="1">
    <citation type="submission" date="2024-11" db="EMBL/GenBank/DDBJ databases">
        <title>A near-complete genome assembly of Cinchona calisaya.</title>
        <authorList>
            <person name="Lian D.C."/>
            <person name="Zhao X.W."/>
            <person name="Wei L."/>
        </authorList>
    </citation>
    <scope>NUCLEOTIDE SEQUENCE [LARGE SCALE GENOMIC DNA]</scope>
    <source>
        <tissue evidence="2">Nenye</tissue>
    </source>
</reference>
<dbReference type="SUPFAM" id="SSF57667">
    <property type="entry name" value="beta-beta-alpha zinc fingers"/>
    <property type="match status" value="3"/>
</dbReference>
<protein>
    <recommendedName>
        <fullName evidence="1">C2H2-type domain-containing protein</fullName>
    </recommendedName>
</protein>
<dbReference type="PROSITE" id="PS00028">
    <property type="entry name" value="ZINC_FINGER_C2H2_1"/>
    <property type="match status" value="2"/>
</dbReference>
<dbReference type="SMART" id="SM00355">
    <property type="entry name" value="ZnF_C2H2"/>
    <property type="match status" value="3"/>
</dbReference>
<evidence type="ECO:0000313" key="3">
    <source>
        <dbReference type="Proteomes" id="UP001630127"/>
    </source>
</evidence>
<keyword evidence="3" id="KW-1185">Reference proteome</keyword>
<feature type="domain" description="C2H2-type" evidence="1">
    <location>
        <begin position="82"/>
        <end position="104"/>
    </location>
</feature>
<organism evidence="2 3">
    <name type="scientific">Cinchona calisaya</name>
    <dbReference type="NCBI Taxonomy" id="153742"/>
    <lineage>
        <taxon>Eukaryota</taxon>
        <taxon>Viridiplantae</taxon>
        <taxon>Streptophyta</taxon>
        <taxon>Embryophyta</taxon>
        <taxon>Tracheophyta</taxon>
        <taxon>Spermatophyta</taxon>
        <taxon>Magnoliopsida</taxon>
        <taxon>eudicotyledons</taxon>
        <taxon>Gunneridae</taxon>
        <taxon>Pentapetalae</taxon>
        <taxon>asterids</taxon>
        <taxon>lamiids</taxon>
        <taxon>Gentianales</taxon>
        <taxon>Rubiaceae</taxon>
        <taxon>Cinchonoideae</taxon>
        <taxon>Cinchoneae</taxon>
        <taxon>Cinchona</taxon>
    </lineage>
</organism>
<dbReference type="InterPro" id="IPR003604">
    <property type="entry name" value="Matrin/U1-like-C_Znf_C2H2"/>
</dbReference>
<dbReference type="InterPro" id="IPR013087">
    <property type="entry name" value="Znf_C2H2_type"/>
</dbReference>
<dbReference type="SMART" id="SM00451">
    <property type="entry name" value="ZnF_U1"/>
    <property type="match status" value="3"/>
</dbReference>
<sequence>MTEKRKENIIMSVELAIQREIAYREKIASFLSETQIADLLPLKVQSSTTLTSPEKATSSSIDCLQNQQQQTHHIYNRSDTFCKLCKVSCTSHYNYKQHMRGQKHKKAKLQHSPELNKNQQPRCNLCQVLCPEETSLRLHLNGQKHKARLRIIELGEEGKTSHEFWCELCQVPCTNEETFQLHLKGKSHVARRCALEEQKKTV</sequence>
<dbReference type="PANTHER" id="PTHR47487:SF8">
    <property type="entry name" value="OS08G0270900 PROTEIN"/>
    <property type="match status" value="1"/>
</dbReference>
<evidence type="ECO:0000259" key="1">
    <source>
        <dbReference type="PROSITE" id="PS00028"/>
    </source>
</evidence>
<name>A0ABD3A9M0_9GENT</name>